<evidence type="ECO:0000259" key="1">
    <source>
        <dbReference type="Pfam" id="PF18423"/>
    </source>
</evidence>
<dbReference type="Pfam" id="PF18423">
    <property type="entry name" value="zf_CopZ"/>
    <property type="match status" value="1"/>
</dbReference>
<accession>A0A1G8YNW0</accession>
<dbReference type="AlphaFoldDB" id="A0A1G8YNW0"/>
<sequence length="104" mass="11827">MGTCGCSKKQINATQQCPLCKEEAKYIYYLAVRPIVKENLQRLVQKDNYFICRNSQCDVVFFNQDENIIFLTQDINMAADFHEVSKPKSQSCKEGCKGCNSSKG</sequence>
<dbReference type="EMBL" id="FNFP01000001">
    <property type="protein sequence ID" value="SDK04134.1"/>
    <property type="molecule type" value="Genomic_DNA"/>
</dbReference>
<dbReference type="Gene3D" id="2.20.25.270">
    <property type="match status" value="1"/>
</dbReference>
<organism evidence="2 3">
    <name type="scientific">Natronincola ferrireducens</name>
    <dbReference type="NCBI Taxonomy" id="393762"/>
    <lineage>
        <taxon>Bacteria</taxon>
        <taxon>Bacillati</taxon>
        <taxon>Bacillota</taxon>
        <taxon>Clostridia</taxon>
        <taxon>Peptostreptococcales</taxon>
        <taxon>Natronincolaceae</taxon>
        <taxon>Natronincola</taxon>
    </lineage>
</organism>
<name>A0A1G8YNW0_9FIRM</name>
<dbReference type="InterPro" id="IPR040890">
    <property type="entry name" value="Znf_CopZ"/>
</dbReference>
<keyword evidence="3" id="KW-1185">Reference proteome</keyword>
<reference evidence="2 3" key="1">
    <citation type="submission" date="2016-10" db="EMBL/GenBank/DDBJ databases">
        <authorList>
            <person name="de Groot N.N."/>
        </authorList>
    </citation>
    <scope>NUCLEOTIDE SEQUENCE [LARGE SCALE GENOMIC DNA]</scope>
    <source>
        <strain evidence="2 3">DSM 18346</strain>
    </source>
</reference>
<evidence type="ECO:0000313" key="2">
    <source>
        <dbReference type="EMBL" id="SDK04134.1"/>
    </source>
</evidence>
<feature type="domain" description="CopZ zinc binding" evidence="1">
    <location>
        <begin position="15"/>
        <end position="75"/>
    </location>
</feature>
<dbReference type="RefSeq" id="WP_090550057.1">
    <property type="nucleotide sequence ID" value="NZ_FNFP01000001.1"/>
</dbReference>
<gene>
    <name evidence="2" type="ORF">SAMN05660472_00592</name>
</gene>
<dbReference type="STRING" id="393762.SAMN05660472_00592"/>
<dbReference type="OrthoDB" id="95698at2"/>
<dbReference type="Proteomes" id="UP000198718">
    <property type="component" value="Unassembled WGS sequence"/>
</dbReference>
<evidence type="ECO:0000313" key="3">
    <source>
        <dbReference type="Proteomes" id="UP000198718"/>
    </source>
</evidence>
<protein>
    <recommendedName>
        <fullName evidence="1">CopZ zinc binding domain-containing protein</fullName>
    </recommendedName>
</protein>
<proteinExistence type="predicted"/>